<dbReference type="Gene3D" id="3.40.30.10">
    <property type="entry name" value="Glutaredoxin"/>
    <property type="match status" value="1"/>
</dbReference>
<dbReference type="Proteomes" id="UP000179807">
    <property type="component" value="Unassembled WGS sequence"/>
</dbReference>
<gene>
    <name evidence="1" type="ORF">TRFO_23428</name>
</gene>
<dbReference type="SUPFAM" id="SSF52833">
    <property type="entry name" value="Thioredoxin-like"/>
    <property type="match status" value="1"/>
</dbReference>
<dbReference type="InterPro" id="IPR036249">
    <property type="entry name" value="Thioredoxin-like_sf"/>
</dbReference>
<proteinExistence type="predicted"/>
<reference evidence="1" key="1">
    <citation type="submission" date="2016-10" db="EMBL/GenBank/DDBJ databases">
        <authorList>
            <person name="Benchimol M."/>
            <person name="Almeida L.G."/>
            <person name="Vasconcelos A.T."/>
            <person name="Perreira-Neves A."/>
            <person name="Rosa I.A."/>
            <person name="Tasca T."/>
            <person name="Bogo M.R."/>
            <person name="de Souza W."/>
        </authorList>
    </citation>
    <scope>NUCLEOTIDE SEQUENCE [LARGE SCALE GENOMIC DNA]</scope>
    <source>
        <strain evidence="1">K</strain>
    </source>
</reference>
<name>A0A1J4KAA1_9EUKA</name>
<dbReference type="InterPro" id="IPR052842">
    <property type="entry name" value="ER_Co-chaperone"/>
</dbReference>
<evidence type="ECO:0000313" key="2">
    <source>
        <dbReference type="Proteomes" id="UP000179807"/>
    </source>
</evidence>
<evidence type="ECO:0008006" key="3">
    <source>
        <dbReference type="Google" id="ProtNLM"/>
    </source>
</evidence>
<evidence type="ECO:0000313" key="1">
    <source>
        <dbReference type="EMBL" id="OHT08147.1"/>
    </source>
</evidence>
<dbReference type="VEuPathDB" id="TrichDB:TRFO_23428"/>
<organism evidence="1 2">
    <name type="scientific">Tritrichomonas foetus</name>
    <dbReference type="NCBI Taxonomy" id="1144522"/>
    <lineage>
        <taxon>Eukaryota</taxon>
        <taxon>Metamonada</taxon>
        <taxon>Parabasalia</taxon>
        <taxon>Tritrichomonadida</taxon>
        <taxon>Tritrichomonadidae</taxon>
        <taxon>Tritrichomonas</taxon>
    </lineage>
</organism>
<sequence>MLFCYLLTMAFSKGAVPYLTNRTFESMIEKRQRSDVCLVLFMSSVAQKEMSVPISNFMNASKISMGLKFSIVDISRYPDIALNYEIEKFPAIQIFYDGGNERYVGRFEPSDIVKKGVAHLNDFIAPITEEWKDEFIAQPSAMLFAETPRPSLVWKAISAYYFGKSIRIGFTNNSDLFFPFDIKKAPAILFANGTHQKSYKGKMNFNRLTDAIDRFFARSLSQSSDSKIIEGFASPKRFRELCIGSKTHCVVIKAEKATPEIEQIRKSYHRLKMNWILGQEGLPYDFMKKGQGVWVYNPRRDAFVATEIGNLEKTLEDVLNGGVKWTKRDVMNKEL</sequence>
<dbReference type="AlphaFoldDB" id="A0A1J4KAA1"/>
<keyword evidence="2" id="KW-1185">Reference proteome</keyword>
<dbReference type="PANTHER" id="PTHR45184:SF1">
    <property type="entry name" value="DNAJ PROTEIN ERDJ3A"/>
    <property type="match status" value="1"/>
</dbReference>
<accession>A0A1J4KAA1</accession>
<comment type="caution">
    <text evidence="1">The sequence shown here is derived from an EMBL/GenBank/DDBJ whole genome shotgun (WGS) entry which is preliminary data.</text>
</comment>
<protein>
    <recommendedName>
        <fullName evidence="3">Thioredoxin domain-containing protein</fullName>
    </recommendedName>
</protein>
<dbReference type="EMBL" id="MLAK01000676">
    <property type="protein sequence ID" value="OHT08147.1"/>
    <property type="molecule type" value="Genomic_DNA"/>
</dbReference>
<dbReference type="PANTHER" id="PTHR45184">
    <property type="entry name" value="DNAJ PROTEIN ERDJ3A"/>
    <property type="match status" value="1"/>
</dbReference>
<dbReference type="RefSeq" id="XP_068361283.1">
    <property type="nucleotide sequence ID" value="XM_068503142.1"/>
</dbReference>
<dbReference type="GeneID" id="94837846"/>